<comment type="caution">
    <text evidence="8">The sequence shown here is derived from an EMBL/GenBank/DDBJ whole genome shotgun (WGS) entry which is preliminary data.</text>
</comment>
<reference evidence="9" key="1">
    <citation type="journal article" date="2019" name="Int. J. Syst. Evol. Microbiol.">
        <title>The Global Catalogue of Microorganisms (GCM) 10K type strain sequencing project: providing services to taxonomists for standard genome sequencing and annotation.</title>
        <authorList>
            <consortium name="The Broad Institute Genomics Platform"/>
            <consortium name="The Broad Institute Genome Sequencing Center for Infectious Disease"/>
            <person name="Wu L."/>
            <person name="Ma J."/>
        </authorList>
    </citation>
    <scope>NUCLEOTIDE SEQUENCE [LARGE SCALE GENOMIC DNA]</scope>
    <source>
        <strain evidence="9">JCM 17138</strain>
    </source>
</reference>
<keyword evidence="3 6" id="KW-1133">Transmembrane helix</keyword>
<evidence type="ECO:0000256" key="1">
    <source>
        <dbReference type="ARBA" id="ARBA00004651"/>
    </source>
</evidence>
<dbReference type="RefSeq" id="WP_275773829.1">
    <property type="nucleotide sequence ID" value="NZ_BAABDE010000008.1"/>
</dbReference>
<sequence length="487" mass="49529">MTAEPVLTPTSAPTAYRWRWLALTALLLGEAMNLLDATIVQVAAPAIHADLGGSVSGIQWFTTAYTLPFAVLLITGGRLGDIAGRKRLFVIGVAGFMLASAACAMAPSVVLLIAFRAVQGAAAAVIIPQTIGLIKTMFAGGELSKALGGIGPVMGLAAVCGPVLGGVLTHADLFGSSWRAAFLVNVPLSLAVLAISPRLRENRAPKRPALDLTGTLLAAAGTGLAVYPLIGADLSGLPLRSWAAIAAGLCLMAVFAVHQRRVAEAGRSPLVEPSLFAHRGFPAALVTSTTFFAVTNGLMTVILLQLQLGAGVGVLKAGLTLAPWSVGLAVASWIAGAHLVKRNGPRVMSLGLAVLMAGVLSAIAVYRTAEADAGSYPIPLLFALAVVGVGVGLFSPAFFTIALKRLQPQEIGSAAGLLNAVQQLGATLGVAVLGSVYLGSAHSGDAVAGLRAVQTAFWGAVVLVMVSFAVSRMMVDESVSGDGGEGH</sequence>
<feature type="transmembrane region" description="Helical" evidence="6">
    <location>
        <begin position="280"/>
        <end position="306"/>
    </location>
</feature>
<comment type="subcellular location">
    <subcellularLocation>
        <location evidence="1">Cell membrane</location>
        <topology evidence="1">Multi-pass membrane protein</topology>
    </subcellularLocation>
</comment>
<feature type="domain" description="Major facilitator superfamily (MFS) profile" evidence="7">
    <location>
        <begin position="22"/>
        <end position="479"/>
    </location>
</feature>
<name>A0ABP7H8P0_9ACTN</name>
<protein>
    <submittedName>
        <fullName evidence="8">MFS transporter</fullName>
    </submittedName>
</protein>
<feature type="transmembrane region" description="Helical" evidence="6">
    <location>
        <begin position="180"/>
        <end position="197"/>
    </location>
</feature>
<dbReference type="Proteomes" id="UP001501009">
    <property type="component" value="Unassembled WGS sequence"/>
</dbReference>
<feature type="transmembrane region" description="Helical" evidence="6">
    <location>
        <begin position="113"/>
        <end position="134"/>
    </location>
</feature>
<feature type="transmembrane region" description="Helical" evidence="6">
    <location>
        <begin position="146"/>
        <end position="168"/>
    </location>
</feature>
<keyword evidence="9" id="KW-1185">Reference proteome</keyword>
<dbReference type="InterPro" id="IPR011701">
    <property type="entry name" value="MFS"/>
</dbReference>
<dbReference type="PROSITE" id="PS50850">
    <property type="entry name" value="MFS"/>
    <property type="match status" value="1"/>
</dbReference>
<proteinExistence type="predicted"/>
<dbReference type="PANTHER" id="PTHR42718">
    <property type="entry name" value="MAJOR FACILITATOR SUPERFAMILY MULTIDRUG TRANSPORTER MFSC"/>
    <property type="match status" value="1"/>
</dbReference>
<feature type="transmembrane region" description="Helical" evidence="6">
    <location>
        <begin position="58"/>
        <end position="76"/>
    </location>
</feature>
<evidence type="ECO:0000256" key="5">
    <source>
        <dbReference type="ARBA" id="ARBA00023251"/>
    </source>
</evidence>
<evidence type="ECO:0000256" key="2">
    <source>
        <dbReference type="ARBA" id="ARBA00022692"/>
    </source>
</evidence>
<gene>
    <name evidence="8" type="ORF">GCM10022403_020980</name>
</gene>
<evidence type="ECO:0000313" key="9">
    <source>
        <dbReference type="Proteomes" id="UP001501009"/>
    </source>
</evidence>
<feature type="transmembrane region" description="Helical" evidence="6">
    <location>
        <begin position="209"/>
        <end position="230"/>
    </location>
</feature>
<feature type="transmembrane region" description="Helical" evidence="6">
    <location>
        <begin position="242"/>
        <end position="259"/>
    </location>
</feature>
<dbReference type="Pfam" id="PF07690">
    <property type="entry name" value="MFS_1"/>
    <property type="match status" value="1"/>
</dbReference>
<dbReference type="SUPFAM" id="SSF103473">
    <property type="entry name" value="MFS general substrate transporter"/>
    <property type="match status" value="1"/>
</dbReference>
<dbReference type="Gene3D" id="1.20.1250.20">
    <property type="entry name" value="MFS general substrate transporter like domains"/>
    <property type="match status" value="1"/>
</dbReference>
<dbReference type="EMBL" id="BAABDE010000008">
    <property type="protein sequence ID" value="GAA3785970.1"/>
    <property type="molecule type" value="Genomic_DNA"/>
</dbReference>
<feature type="transmembrane region" description="Helical" evidence="6">
    <location>
        <begin position="347"/>
        <end position="366"/>
    </location>
</feature>
<dbReference type="InterPro" id="IPR036259">
    <property type="entry name" value="MFS_trans_sf"/>
</dbReference>
<dbReference type="PANTHER" id="PTHR42718:SF39">
    <property type="entry name" value="ACTINORHODIN TRANSPORTER-RELATED"/>
    <property type="match status" value="1"/>
</dbReference>
<feature type="transmembrane region" description="Helical" evidence="6">
    <location>
        <begin position="450"/>
        <end position="470"/>
    </location>
</feature>
<evidence type="ECO:0000313" key="8">
    <source>
        <dbReference type="EMBL" id="GAA3785970.1"/>
    </source>
</evidence>
<keyword evidence="4 6" id="KW-0472">Membrane</keyword>
<keyword evidence="2 6" id="KW-0812">Transmembrane</keyword>
<feature type="transmembrane region" description="Helical" evidence="6">
    <location>
        <begin position="88"/>
        <end position="107"/>
    </location>
</feature>
<evidence type="ECO:0000256" key="6">
    <source>
        <dbReference type="SAM" id="Phobius"/>
    </source>
</evidence>
<evidence type="ECO:0000256" key="4">
    <source>
        <dbReference type="ARBA" id="ARBA00023136"/>
    </source>
</evidence>
<feature type="transmembrane region" description="Helical" evidence="6">
    <location>
        <begin position="415"/>
        <end position="438"/>
    </location>
</feature>
<feature type="transmembrane region" description="Helical" evidence="6">
    <location>
        <begin position="321"/>
        <end position="340"/>
    </location>
</feature>
<dbReference type="Gene3D" id="1.20.1720.10">
    <property type="entry name" value="Multidrug resistance protein D"/>
    <property type="match status" value="1"/>
</dbReference>
<feature type="transmembrane region" description="Helical" evidence="6">
    <location>
        <begin position="378"/>
        <end position="403"/>
    </location>
</feature>
<dbReference type="CDD" id="cd17321">
    <property type="entry name" value="MFS_MMR_MDR_like"/>
    <property type="match status" value="1"/>
</dbReference>
<evidence type="ECO:0000256" key="3">
    <source>
        <dbReference type="ARBA" id="ARBA00022989"/>
    </source>
</evidence>
<dbReference type="InterPro" id="IPR020846">
    <property type="entry name" value="MFS_dom"/>
</dbReference>
<keyword evidence="5" id="KW-0046">Antibiotic resistance</keyword>
<evidence type="ECO:0000259" key="7">
    <source>
        <dbReference type="PROSITE" id="PS50850"/>
    </source>
</evidence>
<accession>A0ABP7H8P0</accession>
<organism evidence="8 9">
    <name type="scientific">Streptomyces coacervatus</name>
    <dbReference type="NCBI Taxonomy" id="647381"/>
    <lineage>
        <taxon>Bacteria</taxon>
        <taxon>Bacillati</taxon>
        <taxon>Actinomycetota</taxon>
        <taxon>Actinomycetes</taxon>
        <taxon>Kitasatosporales</taxon>
        <taxon>Streptomycetaceae</taxon>
        <taxon>Streptomyces</taxon>
    </lineage>
</organism>